<proteinExistence type="predicted"/>
<evidence type="ECO:0000313" key="2">
    <source>
        <dbReference type="Proteomes" id="UP000078492"/>
    </source>
</evidence>
<reference evidence="1 2" key="1">
    <citation type="submission" date="2015-09" db="EMBL/GenBank/DDBJ databases">
        <title>Trachymyrmex cornetzi WGS genome.</title>
        <authorList>
            <person name="Nygaard S."/>
            <person name="Hu H."/>
            <person name="Boomsma J."/>
            <person name="Zhang G."/>
        </authorList>
    </citation>
    <scope>NUCLEOTIDE SEQUENCE [LARGE SCALE GENOMIC DNA]</scope>
    <source>
        <strain evidence="1">Tcor2-1</strain>
        <tissue evidence="1">Whole body</tissue>
    </source>
</reference>
<keyword evidence="2" id="KW-1185">Reference proteome</keyword>
<gene>
    <name evidence="1" type="ORF">ALC57_15495</name>
</gene>
<sequence length="497" mass="56479">MGRPSIPFDEKSDRSKRREAAELSLTNECNSHKILLAASHAARKSGNNDMSVCLNILSSSPERPKKIRKILESKMNITQKSAEEGLAFLLHNNLSKQLYINIRLECKISGADIWPSYDVVRNAKKNLRPPKEVITISENIAEIPVQKLLNLTIKRIIELQKDILLRYAQTANCIDNKIKMVLISSWGFDGSTGHSAYKQYIPHHDVHSVVVDENIFATSLIPLRLSNTEGHIIWNNNLSQSSMSCRPIKLQFARETKELILNEKKYIDEQIKHLKDFEISLEGYHFKIQFLLSLTLIDGKVLNAITNTKSSQSCPICKANPKDFNNLFNIKSGKFQAFENSLQYGISPVHAWIRIFELQQILWEKLGLRVDKSKSSGSGTTNDDNTARRAFTNAETLSECLGLDLKLLNNFKFILISLSCHFQLMDAHKETRLQISGRSFHIPRTAPTSPHQTSICLDPLKRVYEGNIFNPTKKSKIRCKSGFEINPKNFMPKAFTN</sequence>
<dbReference type="EMBL" id="KQ980839">
    <property type="protein sequence ID" value="KYN12336.1"/>
    <property type="molecule type" value="Genomic_DNA"/>
</dbReference>
<dbReference type="AlphaFoldDB" id="A0A151IWX6"/>
<dbReference type="Proteomes" id="UP000078492">
    <property type="component" value="Unassembled WGS sequence"/>
</dbReference>
<accession>A0A151IWX6</accession>
<organism evidence="1 2">
    <name type="scientific">Trachymyrmex cornetzi</name>
    <dbReference type="NCBI Taxonomy" id="471704"/>
    <lineage>
        <taxon>Eukaryota</taxon>
        <taxon>Metazoa</taxon>
        <taxon>Ecdysozoa</taxon>
        <taxon>Arthropoda</taxon>
        <taxon>Hexapoda</taxon>
        <taxon>Insecta</taxon>
        <taxon>Pterygota</taxon>
        <taxon>Neoptera</taxon>
        <taxon>Endopterygota</taxon>
        <taxon>Hymenoptera</taxon>
        <taxon>Apocrita</taxon>
        <taxon>Aculeata</taxon>
        <taxon>Formicoidea</taxon>
        <taxon>Formicidae</taxon>
        <taxon>Myrmicinae</taxon>
        <taxon>Trachymyrmex</taxon>
    </lineage>
</organism>
<name>A0A151IWX6_9HYME</name>
<evidence type="ECO:0000313" key="1">
    <source>
        <dbReference type="EMBL" id="KYN12336.1"/>
    </source>
</evidence>
<protein>
    <submittedName>
        <fullName evidence="1">Uncharacterized protein</fullName>
    </submittedName>
</protein>